<accession>A0A917WVY1</accession>
<feature type="signal peptide" evidence="1">
    <location>
        <begin position="1"/>
        <end position="18"/>
    </location>
</feature>
<evidence type="ECO:0000313" key="3">
    <source>
        <dbReference type="Proteomes" id="UP000618460"/>
    </source>
</evidence>
<keyword evidence="1" id="KW-0732">Signal</keyword>
<feature type="chain" id="PRO_5038489778" evidence="1">
    <location>
        <begin position="19"/>
        <end position="164"/>
    </location>
</feature>
<name>A0A917WVY1_9BACI</name>
<reference evidence="2" key="2">
    <citation type="submission" date="2020-09" db="EMBL/GenBank/DDBJ databases">
        <authorList>
            <person name="Sun Q."/>
            <person name="Zhou Y."/>
        </authorList>
    </citation>
    <scope>NUCLEOTIDE SEQUENCE</scope>
    <source>
        <strain evidence="2">CGMCC 1.6333</strain>
    </source>
</reference>
<evidence type="ECO:0000256" key="1">
    <source>
        <dbReference type="SAM" id="SignalP"/>
    </source>
</evidence>
<dbReference type="Proteomes" id="UP000618460">
    <property type="component" value="Unassembled WGS sequence"/>
</dbReference>
<dbReference type="EMBL" id="BMLG01000010">
    <property type="protein sequence ID" value="GGM33889.1"/>
    <property type="molecule type" value="Genomic_DNA"/>
</dbReference>
<sequence length="164" mass="18785">MKNRILVVLLLLFVSIFAAGCSQESESNKNAIETYLEKEFNGPNDQLSTILDQGPHSTELDEYLEENYGDIITDLDQFINSNYVLVFLRDAHFNGYQLGSKNINIQKTENTQSNLYDYEVEVEYRKDEQTSTTIVSGKINLDENGDISRIRKMDGQKLSEELNN</sequence>
<comment type="caution">
    <text evidence="2">The sequence shown here is derived from an EMBL/GenBank/DDBJ whole genome shotgun (WGS) entry which is preliminary data.</text>
</comment>
<dbReference type="AlphaFoldDB" id="A0A917WVY1"/>
<organism evidence="2 3">
    <name type="scientific">Paraliobacillus quinghaiensis</name>
    <dbReference type="NCBI Taxonomy" id="470815"/>
    <lineage>
        <taxon>Bacteria</taxon>
        <taxon>Bacillati</taxon>
        <taxon>Bacillota</taxon>
        <taxon>Bacilli</taxon>
        <taxon>Bacillales</taxon>
        <taxon>Bacillaceae</taxon>
        <taxon>Paraliobacillus</taxon>
    </lineage>
</organism>
<reference evidence="2" key="1">
    <citation type="journal article" date="2014" name="Int. J. Syst. Evol. Microbiol.">
        <title>Complete genome sequence of Corynebacterium casei LMG S-19264T (=DSM 44701T), isolated from a smear-ripened cheese.</title>
        <authorList>
            <consortium name="US DOE Joint Genome Institute (JGI-PGF)"/>
            <person name="Walter F."/>
            <person name="Albersmeier A."/>
            <person name="Kalinowski J."/>
            <person name="Ruckert C."/>
        </authorList>
    </citation>
    <scope>NUCLEOTIDE SEQUENCE</scope>
    <source>
        <strain evidence="2">CGMCC 1.6333</strain>
    </source>
</reference>
<protein>
    <submittedName>
        <fullName evidence="2">Uncharacterized protein</fullName>
    </submittedName>
</protein>
<evidence type="ECO:0000313" key="2">
    <source>
        <dbReference type="EMBL" id="GGM33889.1"/>
    </source>
</evidence>
<proteinExistence type="predicted"/>
<keyword evidence="3" id="KW-1185">Reference proteome</keyword>
<gene>
    <name evidence="2" type="ORF">GCM10011351_19810</name>
</gene>
<dbReference type="PROSITE" id="PS51257">
    <property type="entry name" value="PROKAR_LIPOPROTEIN"/>
    <property type="match status" value="1"/>
</dbReference>